<dbReference type="Gene3D" id="3.40.50.300">
    <property type="entry name" value="P-loop containing nucleotide triphosphate hydrolases"/>
    <property type="match status" value="2"/>
</dbReference>
<dbReference type="Pfam" id="PF00580">
    <property type="entry name" value="UvrD-helicase"/>
    <property type="match status" value="2"/>
</dbReference>
<dbReference type="InterPro" id="IPR027417">
    <property type="entry name" value="P-loop_NTPase"/>
</dbReference>
<evidence type="ECO:0000313" key="9">
    <source>
        <dbReference type="Proteomes" id="UP001152876"/>
    </source>
</evidence>
<evidence type="ECO:0000256" key="1">
    <source>
        <dbReference type="ARBA" id="ARBA00022741"/>
    </source>
</evidence>
<evidence type="ECO:0000259" key="7">
    <source>
        <dbReference type="PROSITE" id="PS51198"/>
    </source>
</evidence>
<protein>
    <recommendedName>
        <fullName evidence="5">DNA 3'-5' helicase II</fullName>
    </recommendedName>
</protein>
<sequence>MATTGNAIVLGGPGSGKTTIALLKADQEIRSGALKPGQRILFLSFARATVARVAQHAEKLLSSKDFASLEINTYHGFTWNLLRSHGYLIRDGRSINLLPPPEAAARLSTFKSQEDRLNEKRRLFIEDGLLHFDLFAETAAILLTRSRSLHQIICDAYPIIILDEFQDTNRDEWSLIRSIGQQSRILALADAEQRIYEFRGADPKRISEFIADFSPCTFDFGSENHRSNGTDIGTFGNDLLTKSNIGRKYSNVTIESYGFYRGRNHLFPLKAAVLKSLRRLVKDSKNQWSLAILVPTKQLMLQTSDYLSADTDGFPSLNHDVALDTEAPSLAAVLIASLLEGGLSSAEIARRLVSNLCVHIRGRKGAKLPNQTELDLVNAMDGYLASGTIKGPKRKKIIEAAKEVAQARFDLYLSGDPGIDWLTIRNLLHSSGVDVIQQVAADAKYLRLLHKGAALRSRLNELWRSTGTYSGAEIAVRDALLQEHFSASLRDWKGIHVMTIHKSKGKEFSEVIVYEGTHQGKILRGNATETESAQALLALRVAVTRAMKQATILTPSTDRCPFL</sequence>
<dbReference type="GO" id="GO:0003677">
    <property type="term" value="F:DNA binding"/>
    <property type="evidence" value="ECO:0007669"/>
    <property type="project" value="InterPro"/>
</dbReference>
<dbReference type="AlphaFoldDB" id="A0A9X4NU94"/>
<evidence type="ECO:0000313" key="8">
    <source>
        <dbReference type="EMBL" id="MDG5978115.1"/>
    </source>
</evidence>
<evidence type="ECO:0000256" key="2">
    <source>
        <dbReference type="ARBA" id="ARBA00022801"/>
    </source>
</evidence>
<evidence type="ECO:0000256" key="5">
    <source>
        <dbReference type="ARBA" id="ARBA00034923"/>
    </source>
</evidence>
<keyword evidence="4 6" id="KW-0067">ATP-binding</keyword>
<comment type="caution">
    <text evidence="8">The sequence shown here is derived from an EMBL/GenBank/DDBJ whole genome shotgun (WGS) entry which is preliminary data.</text>
</comment>
<dbReference type="InterPro" id="IPR000212">
    <property type="entry name" value="DNA_helicase_UvrD/REP"/>
</dbReference>
<dbReference type="PANTHER" id="PTHR11070">
    <property type="entry name" value="UVRD / RECB / PCRA DNA HELICASE FAMILY MEMBER"/>
    <property type="match status" value="1"/>
</dbReference>
<proteinExistence type="predicted"/>
<feature type="binding site" evidence="6">
    <location>
        <begin position="11"/>
        <end position="18"/>
    </location>
    <ligand>
        <name>ATP</name>
        <dbReference type="ChEBI" id="CHEBI:30616"/>
    </ligand>
</feature>
<keyword evidence="2 6" id="KW-0378">Hydrolase</keyword>
<keyword evidence="3 6" id="KW-0347">Helicase</keyword>
<evidence type="ECO:0000256" key="4">
    <source>
        <dbReference type="ARBA" id="ARBA00022840"/>
    </source>
</evidence>
<dbReference type="Proteomes" id="UP001152876">
    <property type="component" value="Unassembled WGS sequence"/>
</dbReference>
<keyword evidence="1 6" id="KW-0547">Nucleotide-binding</keyword>
<feature type="domain" description="UvrD-like helicase ATP-binding" evidence="7">
    <location>
        <begin position="1"/>
        <end position="228"/>
    </location>
</feature>
<dbReference type="InterPro" id="IPR014016">
    <property type="entry name" value="UvrD-like_ATP-bd"/>
</dbReference>
<dbReference type="GO" id="GO:0000725">
    <property type="term" value="P:recombinational repair"/>
    <property type="evidence" value="ECO:0007669"/>
    <property type="project" value="TreeGrafter"/>
</dbReference>
<gene>
    <name evidence="8" type="ORF">H010_22874</name>
</gene>
<keyword evidence="9" id="KW-1185">Reference proteome</keyword>
<name>A0A9X4NU94_9BURK</name>
<dbReference type="PANTHER" id="PTHR11070:SF2">
    <property type="entry name" value="ATP-DEPENDENT DNA HELICASE SRS2"/>
    <property type="match status" value="1"/>
</dbReference>
<dbReference type="PROSITE" id="PS51198">
    <property type="entry name" value="UVRD_HELICASE_ATP_BIND"/>
    <property type="match status" value="1"/>
</dbReference>
<dbReference type="GO" id="GO:0005524">
    <property type="term" value="F:ATP binding"/>
    <property type="evidence" value="ECO:0007669"/>
    <property type="project" value="UniProtKB-UniRule"/>
</dbReference>
<dbReference type="EMBL" id="AOGK01000031">
    <property type="protein sequence ID" value="MDG5978115.1"/>
    <property type="molecule type" value="Genomic_DNA"/>
</dbReference>
<dbReference type="GO" id="GO:0043138">
    <property type="term" value="F:3'-5' DNA helicase activity"/>
    <property type="evidence" value="ECO:0007669"/>
    <property type="project" value="TreeGrafter"/>
</dbReference>
<organism evidence="8 9">
    <name type="scientific">Hydrogenophaga taeniospiralis CCUG 15921</name>
    <dbReference type="NCBI Taxonomy" id="1281780"/>
    <lineage>
        <taxon>Bacteria</taxon>
        <taxon>Pseudomonadati</taxon>
        <taxon>Pseudomonadota</taxon>
        <taxon>Betaproteobacteria</taxon>
        <taxon>Burkholderiales</taxon>
        <taxon>Comamonadaceae</taxon>
        <taxon>Hydrogenophaga</taxon>
    </lineage>
</organism>
<accession>A0A9X4NU94</accession>
<dbReference type="SUPFAM" id="SSF52540">
    <property type="entry name" value="P-loop containing nucleoside triphosphate hydrolases"/>
    <property type="match status" value="1"/>
</dbReference>
<evidence type="ECO:0000256" key="6">
    <source>
        <dbReference type="PROSITE-ProRule" id="PRU00560"/>
    </source>
</evidence>
<evidence type="ECO:0000256" key="3">
    <source>
        <dbReference type="ARBA" id="ARBA00022806"/>
    </source>
</evidence>
<dbReference type="GO" id="GO:0016787">
    <property type="term" value="F:hydrolase activity"/>
    <property type="evidence" value="ECO:0007669"/>
    <property type="project" value="UniProtKB-UniRule"/>
</dbReference>
<reference evidence="8" key="1">
    <citation type="submission" date="2013-01" db="EMBL/GenBank/DDBJ databases">
        <title>Genome draft of Hydrogenophaga taeniospiralis 2K1.</title>
        <authorList>
            <person name="Gomila M."/>
            <person name="Lalucat J."/>
        </authorList>
    </citation>
    <scope>NUCLEOTIDE SEQUENCE</scope>
    <source>
        <strain evidence="8">CCUG 15921</strain>
    </source>
</reference>